<accession>A0A430G1Y5</accession>
<dbReference type="SUPFAM" id="SSF82171">
    <property type="entry name" value="DPP6 N-terminal domain-like"/>
    <property type="match status" value="1"/>
</dbReference>
<protein>
    <submittedName>
        <fullName evidence="2">Uncharacterized protein</fullName>
    </submittedName>
</protein>
<evidence type="ECO:0000313" key="2">
    <source>
        <dbReference type="EMBL" id="RSY82507.1"/>
    </source>
</evidence>
<dbReference type="EMBL" id="QQYZ01000012">
    <property type="protein sequence ID" value="RSY82507.1"/>
    <property type="molecule type" value="Genomic_DNA"/>
</dbReference>
<reference evidence="2 3" key="1">
    <citation type="submission" date="2018-07" db="EMBL/GenBank/DDBJ databases">
        <title>Genomic and Epidemiologic Investigation of an Indolent Hospital Outbreak.</title>
        <authorList>
            <person name="Johnson R.C."/>
            <person name="Deming C."/>
            <person name="Conlan S."/>
            <person name="Zellmer C.J."/>
            <person name="Michelin A.V."/>
            <person name="Lee-Lin S."/>
            <person name="Thomas P.J."/>
            <person name="Park M."/>
            <person name="Weingarten R.A."/>
            <person name="Less J."/>
            <person name="Dekker J.P."/>
            <person name="Frank K.M."/>
            <person name="Musser K.A."/>
            <person name="Mcquiston J.R."/>
            <person name="Henderson D.K."/>
            <person name="Lau A.F."/>
            <person name="Palmore T.N."/>
            <person name="Segre J.A."/>
        </authorList>
    </citation>
    <scope>NUCLEOTIDE SEQUENCE [LARGE SCALE GENOMIC DNA]</scope>
    <source>
        <strain evidence="2 3">SK-CDC1_0717</strain>
    </source>
</reference>
<name>A0A430G1Y5_9SPHN</name>
<sequence>MPPRLAQPRGAARRRGHGPDASRQGHHLPERPPPRARKFRDPPRDPRRSCPRAHRDRLRHLRSRLAARDRSGGGEVIAGKGLAAAALLLAGASTAPQAPVRWTPDAISTPGYEASPTFSPDGSELIYLSADARFRGWHLLMSRCIDGAWSKPAPPSFAGPAGTFDADAGYTPDGKGIYFVSTRHDPKGEDFDIYHAARSPDGSFAAPVRLPAPVNSPQSELLPRVDAAGTLYFGSSRPGGHGQSDIYVAQQRDGAWQVRNLGSPVSTAANEYEAEVSRDGNTLILVADRGDRSHLYHFRKQGGAWRETGRIPARADVFQVGPLLSPDADKLLFAQASADRSGEFYLTDLKPGSREPWPPRCGVPAGSKP</sequence>
<dbReference type="InterPro" id="IPR011042">
    <property type="entry name" value="6-blade_b-propeller_TolB-like"/>
</dbReference>
<evidence type="ECO:0000256" key="1">
    <source>
        <dbReference type="SAM" id="MobiDB-lite"/>
    </source>
</evidence>
<feature type="region of interest" description="Disordered" evidence="1">
    <location>
        <begin position="1"/>
        <end position="53"/>
    </location>
</feature>
<gene>
    <name evidence="2" type="ORF">DAH66_13335</name>
</gene>
<dbReference type="AlphaFoldDB" id="A0A430G1Y5"/>
<proteinExistence type="predicted"/>
<dbReference type="Pfam" id="PF07676">
    <property type="entry name" value="PD40"/>
    <property type="match status" value="2"/>
</dbReference>
<evidence type="ECO:0000313" key="3">
    <source>
        <dbReference type="Proteomes" id="UP000287746"/>
    </source>
</evidence>
<dbReference type="Proteomes" id="UP000287746">
    <property type="component" value="Unassembled WGS sequence"/>
</dbReference>
<dbReference type="InterPro" id="IPR011659">
    <property type="entry name" value="WD40"/>
</dbReference>
<feature type="compositionally biased region" description="Basic and acidic residues" evidence="1">
    <location>
        <begin position="27"/>
        <end position="48"/>
    </location>
</feature>
<comment type="caution">
    <text evidence="2">The sequence shown here is derived from an EMBL/GenBank/DDBJ whole genome shotgun (WGS) entry which is preliminary data.</text>
</comment>
<feature type="region of interest" description="Disordered" evidence="1">
    <location>
        <begin position="347"/>
        <end position="369"/>
    </location>
</feature>
<organism evidence="2 3">
    <name type="scientific">Sphingomonas koreensis</name>
    <dbReference type="NCBI Taxonomy" id="93064"/>
    <lineage>
        <taxon>Bacteria</taxon>
        <taxon>Pseudomonadati</taxon>
        <taxon>Pseudomonadota</taxon>
        <taxon>Alphaproteobacteria</taxon>
        <taxon>Sphingomonadales</taxon>
        <taxon>Sphingomonadaceae</taxon>
        <taxon>Sphingomonas</taxon>
    </lineage>
</organism>
<feature type="compositionally biased region" description="Low complexity" evidence="1">
    <location>
        <begin position="1"/>
        <end position="10"/>
    </location>
</feature>
<dbReference type="Gene3D" id="2.120.10.30">
    <property type="entry name" value="TolB, C-terminal domain"/>
    <property type="match status" value="1"/>
</dbReference>